<dbReference type="Proteomes" id="UP000315003">
    <property type="component" value="Chromosome"/>
</dbReference>
<dbReference type="GO" id="GO:0016747">
    <property type="term" value="F:acyltransferase activity, transferring groups other than amino-acyl groups"/>
    <property type="evidence" value="ECO:0007669"/>
    <property type="project" value="InterPro"/>
</dbReference>
<feature type="transmembrane region" description="Helical" evidence="2">
    <location>
        <begin position="201"/>
        <end position="222"/>
    </location>
</feature>
<feature type="domain" description="Acyltransferase 3" evidence="3">
    <location>
        <begin position="22"/>
        <end position="381"/>
    </location>
</feature>
<feature type="transmembrane region" description="Helical" evidence="2">
    <location>
        <begin position="66"/>
        <end position="88"/>
    </location>
</feature>
<dbReference type="AlphaFoldDB" id="A0A517SPW8"/>
<keyword evidence="2" id="KW-0812">Transmembrane</keyword>
<feature type="transmembrane region" description="Helical" evidence="2">
    <location>
        <begin position="293"/>
        <end position="315"/>
    </location>
</feature>
<keyword evidence="5" id="KW-1185">Reference proteome</keyword>
<accession>A0A517SPW8</accession>
<dbReference type="PANTHER" id="PTHR36927:SF1">
    <property type="entry name" value="MDO-LIKE PROTEIN"/>
    <property type="match status" value="1"/>
</dbReference>
<feature type="transmembrane region" description="Helical" evidence="2">
    <location>
        <begin position="366"/>
        <end position="385"/>
    </location>
</feature>
<feature type="transmembrane region" description="Helical" evidence="2">
    <location>
        <begin position="234"/>
        <end position="252"/>
    </location>
</feature>
<evidence type="ECO:0000313" key="4">
    <source>
        <dbReference type="EMBL" id="QDT58165.1"/>
    </source>
</evidence>
<reference evidence="4 5" key="1">
    <citation type="submission" date="2019-02" db="EMBL/GenBank/DDBJ databases">
        <title>Deep-cultivation of Planctomycetes and their phenomic and genomic characterization uncovers novel biology.</title>
        <authorList>
            <person name="Wiegand S."/>
            <person name="Jogler M."/>
            <person name="Boedeker C."/>
            <person name="Pinto D."/>
            <person name="Vollmers J."/>
            <person name="Rivas-Marin E."/>
            <person name="Kohn T."/>
            <person name="Peeters S.H."/>
            <person name="Heuer A."/>
            <person name="Rast P."/>
            <person name="Oberbeckmann S."/>
            <person name="Bunk B."/>
            <person name="Jeske O."/>
            <person name="Meyerdierks A."/>
            <person name="Storesund J.E."/>
            <person name="Kallscheuer N."/>
            <person name="Luecker S."/>
            <person name="Lage O.M."/>
            <person name="Pohl T."/>
            <person name="Merkel B.J."/>
            <person name="Hornburger P."/>
            <person name="Mueller R.-W."/>
            <person name="Bruemmer F."/>
            <person name="Labrenz M."/>
            <person name="Spormann A.M."/>
            <person name="Op den Camp H."/>
            <person name="Overmann J."/>
            <person name="Amann R."/>
            <person name="Jetten M.S.M."/>
            <person name="Mascher T."/>
            <person name="Medema M.H."/>
            <person name="Devos D.P."/>
            <person name="Kaster A.-K."/>
            <person name="Ovreas L."/>
            <person name="Rohde M."/>
            <person name="Galperin M.Y."/>
            <person name="Jogler C."/>
        </authorList>
    </citation>
    <scope>NUCLEOTIDE SEQUENCE [LARGE SCALE GENOMIC DNA]</scope>
    <source>
        <strain evidence="4 5">SV_7m_r</strain>
    </source>
</reference>
<name>A0A517SPW8_9BACT</name>
<feature type="transmembrane region" description="Helical" evidence="2">
    <location>
        <begin position="327"/>
        <end position="346"/>
    </location>
</feature>
<evidence type="ECO:0000259" key="3">
    <source>
        <dbReference type="Pfam" id="PF01757"/>
    </source>
</evidence>
<feature type="transmembrane region" description="Helical" evidence="2">
    <location>
        <begin position="264"/>
        <end position="281"/>
    </location>
</feature>
<organism evidence="4 5">
    <name type="scientific">Stieleria bergensis</name>
    <dbReference type="NCBI Taxonomy" id="2528025"/>
    <lineage>
        <taxon>Bacteria</taxon>
        <taxon>Pseudomonadati</taxon>
        <taxon>Planctomycetota</taxon>
        <taxon>Planctomycetia</taxon>
        <taxon>Pirellulales</taxon>
        <taxon>Pirellulaceae</taxon>
        <taxon>Stieleria</taxon>
    </lineage>
</organism>
<gene>
    <name evidence="4" type="ORF">SV7mr_06540</name>
</gene>
<dbReference type="OrthoDB" id="7375713at2"/>
<feature type="transmembrane region" description="Helical" evidence="2">
    <location>
        <begin position="26"/>
        <end position="46"/>
    </location>
</feature>
<feature type="transmembrane region" description="Helical" evidence="2">
    <location>
        <begin position="160"/>
        <end position="180"/>
    </location>
</feature>
<feature type="region of interest" description="Disordered" evidence="1">
    <location>
        <begin position="424"/>
        <end position="443"/>
    </location>
</feature>
<protein>
    <submittedName>
        <fullName evidence="4">Glucans biosynthesis protein</fullName>
    </submittedName>
</protein>
<sequence length="443" mass="47926">MAADSPSIDTLDSTGAAGNKLAGMQWVRAFAALAVVLLHASAPYAQHAMPGLVWSARQHESALADWVMWPIELMIMPLFLIIAGYFAYRSAKKQSGWGLVTSRAKRLLIPFAVAGTVLLTINLYVWTIGLVHDGIVSPRKLKSFKFDDELAGQIWGTGHLWFLLYVFLYVALLAAAKAFIQRRPQASWSDRARLGQRLKRMLICLPVAAVICLAVAPEVVWGFQHSPFPVPSKWIYSGLFFAAGLALAHLDPGLEHLKRRGNRLTGLALAVIPGTILLGLWRLDAVSERSSLVILLALSTLTVASAALISFGVIGSAARYARSIPKSINYLAGGSFCLYLVHHPILGLIHLDLELVWPAGSASTKLAISFVAAVGISILIYEAAIRKTSFGRWLRLGQPHIATSKTATSKTASAPTILKVAEPEVPFGKPESRGEIASQKRAA</sequence>
<proteinExistence type="predicted"/>
<dbReference type="PANTHER" id="PTHR36927">
    <property type="entry name" value="BLR4337 PROTEIN"/>
    <property type="match status" value="1"/>
</dbReference>
<feature type="transmembrane region" description="Helical" evidence="2">
    <location>
        <begin position="108"/>
        <end position="131"/>
    </location>
</feature>
<keyword evidence="2" id="KW-0472">Membrane</keyword>
<evidence type="ECO:0000256" key="1">
    <source>
        <dbReference type="SAM" id="MobiDB-lite"/>
    </source>
</evidence>
<keyword evidence="2" id="KW-1133">Transmembrane helix</keyword>
<dbReference type="InterPro" id="IPR050623">
    <property type="entry name" value="Glucan_succinyl_AcylTrfase"/>
</dbReference>
<evidence type="ECO:0000256" key="2">
    <source>
        <dbReference type="SAM" id="Phobius"/>
    </source>
</evidence>
<dbReference type="RefSeq" id="WP_145269120.1">
    <property type="nucleotide sequence ID" value="NZ_CP036272.1"/>
</dbReference>
<dbReference type="Pfam" id="PF01757">
    <property type="entry name" value="Acyl_transf_3"/>
    <property type="match status" value="1"/>
</dbReference>
<dbReference type="InterPro" id="IPR002656">
    <property type="entry name" value="Acyl_transf_3_dom"/>
</dbReference>
<evidence type="ECO:0000313" key="5">
    <source>
        <dbReference type="Proteomes" id="UP000315003"/>
    </source>
</evidence>
<dbReference type="EMBL" id="CP036272">
    <property type="protein sequence ID" value="QDT58165.1"/>
    <property type="molecule type" value="Genomic_DNA"/>
</dbReference>